<dbReference type="AlphaFoldDB" id="A0A9C6X151"/>
<dbReference type="KEGG" id="foc:127750237"/>
<dbReference type="GeneID" id="127750237"/>
<sequence length="279" mass="29302">MEIKPTSVGSVHHKGRDAQNGGAMGSRTVIAILVATFLVSTCSASPSKSVSLVGAGELCDLYYAISLTDGRCNGNEKIPVPCDGWCAAYIQCKDGVPETKGTDCTWLNNYFDPNKKKCTFNMWRNCDWYKSLTMPPTTTSTTEAVTTASTEEPTTPTTAAPTTITTEEPTTATTEVPTTASTQEPSTASTEEPTSASTEEPTTVATEAPATLPTDAPTTTSTEEPSTAPTEEPTTASTEEPTTTPTEEPTSASTEAPATEPTDAPTTTSTEELKLAQTF</sequence>
<gene>
    <name evidence="3" type="primary">LOC127750237</name>
</gene>
<protein>
    <submittedName>
        <fullName evidence="3">Mucin-5AC-like</fullName>
    </submittedName>
</protein>
<feature type="region of interest" description="Disordered" evidence="1">
    <location>
        <begin position="137"/>
        <end position="279"/>
    </location>
</feature>
<proteinExistence type="predicted"/>
<dbReference type="RefSeq" id="XP_052127249.1">
    <property type="nucleotide sequence ID" value="XM_052271289.1"/>
</dbReference>
<name>A0A9C6X151_FRAOC</name>
<keyword evidence="2" id="KW-1185">Reference proteome</keyword>
<evidence type="ECO:0000313" key="3">
    <source>
        <dbReference type="RefSeq" id="XP_052127249.1"/>
    </source>
</evidence>
<reference evidence="3" key="1">
    <citation type="submission" date="2025-08" db="UniProtKB">
        <authorList>
            <consortium name="RefSeq"/>
        </authorList>
    </citation>
    <scope>IDENTIFICATION</scope>
    <source>
        <tissue evidence="3">Whole organism</tissue>
    </source>
</reference>
<evidence type="ECO:0000256" key="1">
    <source>
        <dbReference type="SAM" id="MobiDB-lite"/>
    </source>
</evidence>
<dbReference type="OrthoDB" id="10651963at2759"/>
<accession>A0A9C6X151</accession>
<dbReference type="Proteomes" id="UP000504606">
    <property type="component" value="Unplaced"/>
</dbReference>
<feature type="region of interest" description="Disordered" evidence="1">
    <location>
        <begin position="1"/>
        <end position="20"/>
    </location>
</feature>
<organism evidence="2 3">
    <name type="scientific">Frankliniella occidentalis</name>
    <name type="common">Western flower thrips</name>
    <name type="synonym">Euthrips occidentalis</name>
    <dbReference type="NCBI Taxonomy" id="133901"/>
    <lineage>
        <taxon>Eukaryota</taxon>
        <taxon>Metazoa</taxon>
        <taxon>Ecdysozoa</taxon>
        <taxon>Arthropoda</taxon>
        <taxon>Hexapoda</taxon>
        <taxon>Insecta</taxon>
        <taxon>Pterygota</taxon>
        <taxon>Neoptera</taxon>
        <taxon>Paraneoptera</taxon>
        <taxon>Thysanoptera</taxon>
        <taxon>Terebrantia</taxon>
        <taxon>Thripoidea</taxon>
        <taxon>Thripidae</taxon>
        <taxon>Frankliniella</taxon>
    </lineage>
</organism>
<evidence type="ECO:0000313" key="2">
    <source>
        <dbReference type="Proteomes" id="UP000504606"/>
    </source>
</evidence>
<feature type="compositionally biased region" description="Low complexity" evidence="1">
    <location>
        <begin position="137"/>
        <end position="270"/>
    </location>
</feature>